<sequence>MIDVVKIAILKNCALGFSRRPYRIAELEDKFRKAGLNGFSIMRVTGSMIILMFDDEDKRKEVLAAGVLDEWIENLGTWIPSMPILNRQAIGPKCDCCCELLEGSQASSEQDDNEEIVENKERREIKSVSPMPMETVVPDSIQSQAVKSMELVRMWEGNMQLDLRVRDTASWMAEEDIGIIDRDEEQRCNAMDLSVECEFSEVRQVILDDKSVATSPINRGPQDRAKLAVVIEYGGSRERWEVEDLRCGIIGLYAPCIVTQQTEFWEKVELIILEKDVAWCVGVILTWLGVWKRDEVV</sequence>
<proteinExistence type="predicted"/>
<evidence type="ECO:0000313" key="1">
    <source>
        <dbReference type="EMBL" id="KAK8574458.1"/>
    </source>
</evidence>
<gene>
    <name evidence="1" type="ORF">V6N12_062151</name>
</gene>
<keyword evidence="2" id="KW-1185">Reference proteome</keyword>
<name>A0ABR2F803_9ROSI</name>
<protein>
    <submittedName>
        <fullName evidence="1">Uncharacterized protein</fullName>
    </submittedName>
</protein>
<comment type="caution">
    <text evidence="1">The sequence shown here is derived from an EMBL/GenBank/DDBJ whole genome shotgun (WGS) entry which is preliminary data.</text>
</comment>
<evidence type="ECO:0000313" key="2">
    <source>
        <dbReference type="Proteomes" id="UP001472677"/>
    </source>
</evidence>
<accession>A0ABR2F803</accession>
<organism evidence="1 2">
    <name type="scientific">Hibiscus sabdariffa</name>
    <name type="common">roselle</name>
    <dbReference type="NCBI Taxonomy" id="183260"/>
    <lineage>
        <taxon>Eukaryota</taxon>
        <taxon>Viridiplantae</taxon>
        <taxon>Streptophyta</taxon>
        <taxon>Embryophyta</taxon>
        <taxon>Tracheophyta</taxon>
        <taxon>Spermatophyta</taxon>
        <taxon>Magnoliopsida</taxon>
        <taxon>eudicotyledons</taxon>
        <taxon>Gunneridae</taxon>
        <taxon>Pentapetalae</taxon>
        <taxon>rosids</taxon>
        <taxon>malvids</taxon>
        <taxon>Malvales</taxon>
        <taxon>Malvaceae</taxon>
        <taxon>Malvoideae</taxon>
        <taxon>Hibiscus</taxon>
    </lineage>
</organism>
<dbReference type="EMBL" id="JBBPBM010000007">
    <property type="protein sequence ID" value="KAK8574458.1"/>
    <property type="molecule type" value="Genomic_DNA"/>
</dbReference>
<reference evidence="1 2" key="1">
    <citation type="journal article" date="2024" name="G3 (Bethesda)">
        <title>Genome assembly of Hibiscus sabdariffa L. provides insights into metabolisms of medicinal natural products.</title>
        <authorList>
            <person name="Kim T."/>
        </authorList>
    </citation>
    <scope>NUCLEOTIDE SEQUENCE [LARGE SCALE GENOMIC DNA]</scope>
    <source>
        <strain evidence="1">TK-2024</strain>
        <tissue evidence="1">Old leaves</tissue>
    </source>
</reference>
<dbReference type="Proteomes" id="UP001472677">
    <property type="component" value="Unassembled WGS sequence"/>
</dbReference>